<evidence type="ECO:0000256" key="9">
    <source>
        <dbReference type="ARBA" id="ARBA00022845"/>
    </source>
</evidence>
<dbReference type="GO" id="GO:0000049">
    <property type="term" value="F:tRNA binding"/>
    <property type="evidence" value="ECO:0007669"/>
    <property type="project" value="UniProtKB-UniRule"/>
</dbReference>
<evidence type="ECO:0000259" key="13">
    <source>
        <dbReference type="PROSITE" id="PS50893"/>
    </source>
</evidence>
<dbReference type="GO" id="GO:0005737">
    <property type="term" value="C:cytoplasm"/>
    <property type="evidence" value="ECO:0007669"/>
    <property type="project" value="UniProtKB-SubCell"/>
</dbReference>
<comment type="subunit">
    <text evidence="12">Monomer. Probably contacts ribosomal proteins L1, L5, L33 and S7, the 16S and 23S rRNA and the P-site containing tRNA(fMet).</text>
</comment>
<dbReference type="HAMAP" id="MF_00847">
    <property type="entry name" value="EttA"/>
    <property type="match status" value="1"/>
</dbReference>
<dbReference type="PANTHER" id="PTHR43858">
    <property type="entry name" value="ENERGY-DEPENDENT TRANSLATIONAL THROTTLE PROTEIN ETTA"/>
    <property type="match status" value="1"/>
</dbReference>
<keyword evidence="2 12" id="KW-0963">Cytoplasm</keyword>
<proteinExistence type="inferred from homology"/>
<feature type="region of interest" description="PtIM" evidence="12">
    <location>
        <begin position="235"/>
        <end position="315"/>
    </location>
</feature>
<comment type="caution">
    <text evidence="14">The sequence shown here is derived from an EMBL/GenBank/DDBJ whole genome shotgun (WGS) entry which is preliminary data.</text>
</comment>
<evidence type="ECO:0000313" key="15">
    <source>
        <dbReference type="Proteomes" id="UP000017133"/>
    </source>
</evidence>
<dbReference type="Pfam" id="PF12848">
    <property type="entry name" value="ABC_tran_Xtn"/>
    <property type="match status" value="1"/>
</dbReference>
<dbReference type="InterPro" id="IPR022374">
    <property type="entry name" value="EttA"/>
</dbReference>
<evidence type="ECO:0000313" key="14">
    <source>
        <dbReference type="EMBL" id="ERT13365.1"/>
    </source>
</evidence>
<dbReference type="Pfam" id="PF00005">
    <property type="entry name" value="ABC_tran"/>
    <property type="match status" value="2"/>
</dbReference>
<protein>
    <recommendedName>
        <fullName evidence="12">Energy-dependent translational throttle protein EttA</fullName>
        <ecNumber evidence="12">3.6.1.-</ecNumber>
    </recommendedName>
    <alternativeName>
        <fullName evidence="12">Translational regulatory factor EttA</fullName>
    </alternativeName>
</protein>
<evidence type="ECO:0000256" key="3">
    <source>
        <dbReference type="ARBA" id="ARBA00022555"/>
    </source>
</evidence>
<dbReference type="InterPro" id="IPR003439">
    <property type="entry name" value="ABC_transporter-like_ATP-bd"/>
</dbReference>
<feature type="binding site" evidence="12">
    <location>
        <begin position="32"/>
        <end position="39"/>
    </location>
    <ligand>
        <name>ATP</name>
        <dbReference type="ChEBI" id="CHEBI:30616"/>
        <label>1</label>
    </ligand>
</feature>
<evidence type="ECO:0000256" key="8">
    <source>
        <dbReference type="ARBA" id="ARBA00022840"/>
    </source>
</evidence>
<evidence type="ECO:0000256" key="4">
    <source>
        <dbReference type="ARBA" id="ARBA00022730"/>
    </source>
</evidence>
<dbReference type="InterPro" id="IPR003593">
    <property type="entry name" value="AAA+_ATPase"/>
</dbReference>
<keyword evidence="7 12" id="KW-0378">Hydrolase</keyword>
<comment type="subcellular location">
    <subcellularLocation>
        <location evidence="12">Cytoplasm</location>
    </subcellularLocation>
    <text evidence="12">Associates with ribosomes and polysomes.</text>
</comment>
<evidence type="ECO:0000256" key="6">
    <source>
        <dbReference type="ARBA" id="ARBA00022741"/>
    </source>
</evidence>
<keyword evidence="8 12" id="KW-0067">ATP-binding</keyword>
<dbReference type="GO" id="GO:0005524">
    <property type="term" value="F:ATP binding"/>
    <property type="evidence" value="ECO:0007669"/>
    <property type="project" value="UniProtKB-UniRule"/>
</dbReference>
<dbReference type="GO" id="GO:0006412">
    <property type="term" value="P:translation"/>
    <property type="evidence" value="ECO:0007669"/>
    <property type="project" value="UniProtKB-KW"/>
</dbReference>
<evidence type="ECO:0000256" key="10">
    <source>
        <dbReference type="ARBA" id="ARBA00022884"/>
    </source>
</evidence>
<dbReference type="PATRIC" id="fig|1389415.4.peg.1901"/>
<dbReference type="CDD" id="cd03221">
    <property type="entry name" value="ABCF_EF-3"/>
    <property type="match status" value="2"/>
</dbReference>
<feature type="region of interest" description="Arm" evidence="12">
    <location>
        <begin position="88"/>
        <end position="132"/>
    </location>
</feature>
<accession>U7R1E0</accession>
<dbReference type="NCBIfam" id="TIGR03719">
    <property type="entry name" value="ABC_ABC_ChvD"/>
    <property type="match status" value="1"/>
</dbReference>
<dbReference type="PROSITE" id="PS50893">
    <property type="entry name" value="ABC_TRANSPORTER_2"/>
    <property type="match status" value="2"/>
</dbReference>
<keyword evidence="6 12" id="KW-0547">Nucleotide-binding</keyword>
<keyword evidence="11 12" id="KW-0648">Protein biosynthesis</keyword>
<name>U7R1E0_PHOTE</name>
<keyword evidence="3 12" id="KW-0820">tRNA-binding</keyword>
<evidence type="ECO:0000256" key="12">
    <source>
        <dbReference type="HAMAP-Rule" id="MF_00847"/>
    </source>
</evidence>
<comment type="domain">
    <text evidence="12">The arm domain is inserted in the first ABC transporter domain. Probably contacts ribosomal protein L1.</text>
</comment>
<evidence type="ECO:0000256" key="11">
    <source>
        <dbReference type="ARBA" id="ARBA00022917"/>
    </source>
</evidence>
<feature type="domain" description="ABC transporter" evidence="13">
    <location>
        <begin position="2"/>
        <end position="252"/>
    </location>
</feature>
<dbReference type="EC" id="3.6.1.-" evidence="12"/>
<dbReference type="NCBIfam" id="NF008775">
    <property type="entry name" value="PRK11819.1"/>
    <property type="match status" value="1"/>
</dbReference>
<dbReference type="SMART" id="SM00382">
    <property type="entry name" value="AAA"/>
    <property type="match status" value="2"/>
</dbReference>
<feature type="binding site" evidence="12">
    <location>
        <begin position="349"/>
        <end position="356"/>
    </location>
    <ligand>
        <name>ATP</name>
        <dbReference type="ChEBI" id="CHEBI:30616"/>
        <label>2</label>
    </ligand>
</feature>
<dbReference type="GO" id="GO:0016887">
    <property type="term" value="F:ATP hydrolysis activity"/>
    <property type="evidence" value="ECO:0007669"/>
    <property type="project" value="UniProtKB-UniRule"/>
</dbReference>
<dbReference type="GO" id="GO:0045900">
    <property type="term" value="P:negative regulation of translational elongation"/>
    <property type="evidence" value="ECO:0007669"/>
    <property type="project" value="UniProtKB-UniRule"/>
</dbReference>
<evidence type="ECO:0000256" key="1">
    <source>
        <dbReference type="ARBA" id="ARBA00005868"/>
    </source>
</evidence>
<keyword evidence="9 12" id="KW-0810">Translation regulation</keyword>
<dbReference type="FunFam" id="3.40.50.300:FF:000011">
    <property type="entry name" value="Putative ABC transporter ATP-binding component"/>
    <property type="match status" value="1"/>
</dbReference>
<dbReference type="PROSITE" id="PS00211">
    <property type="entry name" value="ABC_TRANSPORTER_1"/>
    <property type="match status" value="1"/>
</dbReference>
<dbReference type="GO" id="GO:0019843">
    <property type="term" value="F:rRNA binding"/>
    <property type="evidence" value="ECO:0007669"/>
    <property type="project" value="UniProtKB-UniRule"/>
</dbReference>
<keyword evidence="10 12" id="KW-0694">RNA-binding</keyword>
<organism evidence="14 15">
    <name type="scientific">Photorhabdus temperata J3</name>
    <dbReference type="NCBI Taxonomy" id="1389415"/>
    <lineage>
        <taxon>Bacteria</taxon>
        <taxon>Pseudomonadati</taxon>
        <taxon>Pseudomonadota</taxon>
        <taxon>Gammaproteobacteria</taxon>
        <taxon>Enterobacterales</taxon>
        <taxon>Morganellaceae</taxon>
        <taxon>Photorhabdus</taxon>
    </lineage>
</organism>
<dbReference type="SUPFAM" id="SSF52540">
    <property type="entry name" value="P-loop containing nucleoside triphosphate hydrolases"/>
    <property type="match status" value="2"/>
</dbReference>
<dbReference type="InterPro" id="IPR032781">
    <property type="entry name" value="ABC_tran_Xtn"/>
</dbReference>
<dbReference type="InterPro" id="IPR027417">
    <property type="entry name" value="P-loop_NTPase"/>
</dbReference>
<comment type="domain">
    <text evidence="12">The P-site tRNA interaction motif (PtIM domain) probably interacts with the P-site tRNA(fMet) as well as the 23S rRNA.</text>
</comment>
<comment type="similarity">
    <text evidence="1 12">Belongs to the ABC transporter superfamily. ABCF family. Translational throttle EttA subfamily.</text>
</comment>
<evidence type="ECO:0000256" key="2">
    <source>
        <dbReference type="ARBA" id="ARBA00022490"/>
    </source>
</evidence>
<keyword evidence="4 12" id="KW-0699">rRNA-binding</keyword>
<keyword evidence="15" id="KW-1185">Reference proteome</keyword>
<keyword evidence="5 12" id="KW-0677">Repeat</keyword>
<dbReference type="EMBL" id="AXDT01000081">
    <property type="protein sequence ID" value="ERT13365.1"/>
    <property type="molecule type" value="Genomic_DNA"/>
</dbReference>
<dbReference type="InterPro" id="IPR017871">
    <property type="entry name" value="ABC_transporter-like_CS"/>
</dbReference>
<comment type="function">
    <text evidence="12">A translation factor that gates the progression of the 70S ribosomal initiation complex (IC, containing tRNA(fMet) in the P-site) into the translation elongation cycle by using a mechanism sensitive to the ATP/ADP ratio. Binds to the 70S ribosome E-site where it modulates the state of the translating ribosome during subunit translocation. ATP hydrolysis probably frees it from the ribosome, which can enter the elongation phase.</text>
</comment>
<dbReference type="PANTHER" id="PTHR43858:SF1">
    <property type="entry name" value="ABC TRANSPORTER-RELATED PROTEIN"/>
    <property type="match status" value="1"/>
</dbReference>
<gene>
    <name evidence="12" type="primary">ettA</name>
    <name evidence="14" type="ORF">O185_09495</name>
</gene>
<reference evidence="14 15" key="1">
    <citation type="submission" date="2013-10" db="EMBL/GenBank/DDBJ databases">
        <title>Whole Genome Shotgun Sequence of Photorhabdus temperata J3.</title>
        <authorList>
            <person name="Park G.-S."/>
            <person name="Hong S.-J."/>
            <person name="Shin J.-H."/>
        </authorList>
    </citation>
    <scope>NUCLEOTIDE SEQUENCE [LARGE SCALE GENOMIC DNA]</scope>
    <source>
        <strain evidence="14 15">J3</strain>
    </source>
</reference>
<evidence type="ECO:0000256" key="5">
    <source>
        <dbReference type="ARBA" id="ARBA00022737"/>
    </source>
</evidence>
<comment type="catalytic activity">
    <reaction evidence="12">
        <text>ATP + H2O = ADP + phosphate + H(+)</text>
        <dbReference type="Rhea" id="RHEA:13065"/>
        <dbReference type="ChEBI" id="CHEBI:15377"/>
        <dbReference type="ChEBI" id="CHEBI:15378"/>
        <dbReference type="ChEBI" id="CHEBI:30616"/>
        <dbReference type="ChEBI" id="CHEBI:43474"/>
        <dbReference type="ChEBI" id="CHEBI:456216"/>
    </reaction>
</comment>
<evidence type="ECO:0000256" key="7">
    <source>
        <dbReference type="ARBA" id="ARBA00022801"/>
    </source>
</evidence>
<dbReference type="Gene3D" id="3.40.50.300">
    <property type="entry name" value="P-loop containing nucleotide triphosphate hydrolases"/>
    <property type="match status" value="2"/>
</dbReference>
<sequence length="548" mass="61680">MHRVGKIVPPKRHILKNISLSFFPGAKIGVLGLNGAGKSTLLRIMAGIDKDIEGEARPQPGIKIGYLPQEPKLNLEHTVREAVEEAVSEVKHALTRLDEVYAAYADPDADFDKLAKEQGELEAIIQSHDGHNLDNQLERAADALRLPPWDAKIEHLSGGERRRVAICRLLLEKPDMLLLDEPTNHLDAESVAWLERFLHNYEGTVVAITHDRYFLDNVAGWILELDRGEGIPWEGNYSSWLEQKDARLAQEASTEAARRKSIEKELEWVRQNPKGRQAKGKARLARFEELNNVEYQKRNETSELFIPPGPRLGDKVLEVENLTKSYGDRMLIDNLSLSLPKGAIVGIIGPNGAGKSTLFRMLANQEQPDSGTITLGETVKLASVDQFRDNMDDKKTVWEEISGGQDIMRIGNFELPSRAYAGRFNFKGVDQGKRVGELSGGERGRLHLAKLLQVGGNMLLLDEPTNDLDIETLRALENALLEFPGCAMVISHDRWFLDRIATHIIDYQDEGKVTFFEGNFSEYEDYKKRTLGAEALEPHRIKYKRISK</sequence>
<dbReference type="GO" id="GO:0043022">
    <property type="term" value="F:ribosome binding"/>
    <property type="evidence" value="ECO:0007669"/>
    <property type="project" value="UniProtKB-UniRule"/>
</dbReference>
<dbReference type="AlphaFoldDB" id="U7R1E0"/>
<dbReference type="FunFam" id="3.40.50.300:FF:000183">
    <property type="entry name" value="ABC transporter ATP-binding protein yjjK"/>
    <property type="match status" value="1"/>
</dbReference>
<feature type="domain" description="ABC transporter" evidence="13">
    <location>
        <begin position="317"/>
        <end position="535"/>
    </location>
</feature>
<dbReference type="Proteomes" id="UP000017133">
    <property type="component" value="Unassembled WGS sequence"/>
</dbReference>